<comment type="caution">
    <text evidence="3">The sequence shown here is derived from an EMBL/GenBank/DDBJ whole genome shotgun (WGS) entry which is preliminary data.</text>
</comment>
<keyword evidence="4" id="KW-1185">Reference proteome</keyword>
<dbReference type="GO" id="GO:0032259">
    <property type="term" value="P:methylation"/>
    <property type="evidence" value="ECO:0007669"/>
    <property type="project" value="UniProtKB-KW"/>
</dbReference>
<evidence type="ECO:0000259" key="1">
    <source>
        <dbReference type="Pfam" id="PF13847"/>
    </source>
</evidence>
<evidence type="ECO:0000313" key="3">
    <source>
        <dbReference type="EMBL" id="MCY1139844.1"/>
    </source>
</evidence>
<gene>
    <name evidence="3" type="ORF">OWR29_17725</name>
</gene>
<dbReference type="InterPro" id="IPR025714">
    <property type="entry name" value="Methyltranfer_dom"/>
</dbReference>
<evidence type="ECO:0000313" key="4">
    <source>
        <dbReference type="Proteomes" id="UP001151002"/>
    </source>
</evidence>
<accession>A0ABT4B051</accession>
<dbReference type="PANTHER" id="PTHR45128">
    <property type="entry name" value="METHYLTRANSFERASE TYPE 11"/>
    <property type="match status" value="1"/>
</dbReference>
<name>A0ABT4B051_9ACTN</name>
<keyword evidence="3" id="KW-0489">Methyltransferase</keyword>
<dbReference type="InterPro" id="IPR053173">
    <property type="entry name" value="SAM-binding_MTase"/>
</dbReference>
<dbReference type="EMBL" id="JAPNTZ010000006">
    <property type="protein sequence ID" value="MCY1139844.1"/>
    <property type="molecule type" value="Genomic_DNA"/>
</dbReference>
<dbReference type="SUPFAM" id="SSF53335">
    <property type="entry name" value="S-adenosyl-L-methionine-dependent methyltransferases"/>
    <property type="match status" value="1"/>
</dbReference>
<dbReference type="InterPro" id="IPR029063">
    <property type="entry name" value="SAM-dependent_MTases_sf"/>
</dbReference>
<evidence type="ECO:0000259" key="2">
    <source>
        <dbReference type="Pfam" id="PF21320"/>
    </source>
</evidence>
<dbReference type="GO" id="GO:0008168">
    <property type="term" value="F:methyltransferase activity"/>
    <property type="evidence" value="ECO:0007669"/>
    <property type="project" value="UniProtKB-KW"/>
</dbReference>
<dbReference type="InterPro" id="IPR036390">
    <property type="entry name" value="WH_DNA-bd_sf"/>
</dbReference>
<sequence length="341" mass="36694">MTTETQNLSERLLTALTGAAELFTVELGRELGLYAALRDHPAGAAELAKTAGIDERYAREWLEQQAAAGFLTVDGDEFTLTGEAAEVLLDEGGPGEFAVGLGLIFPRVVEVFRTGEGISYAEYGRPIRHGIAAFNQPMFDHLLAREWMPAVPEVESRLRAAPGARVLDLGCGAGRSSVALAQAYPAITVRGIDLDKASITEARAAAATAGVADRVSFTLGDAAQIDGEYDLVTIFEALHDMGDPVGVLRAVRPRLAPGASVFIGDERVADEFTAPAGEVERLQYAFSVLHCLPATRAENPVLANGTILRAPTLLAWAREAGYDQPQVLDIPNDFWRFYRLR</sequence>
<feature type="domain" description="S-adenosylmethionine-dependent methyltransferase Rv2258c-like winged HTH" evidence="2">
    <location>
        <begin position="24"/>
        <end position="86"/>
    </location>
</feature>
<dbReference type="CDD" id="cd02440">
    <property type="entry name" value="AdoMet_MTases"/>
    <property type="match status" value="1"/>
</dbReference>
<dbReference type="Gene3D" id="1.10.10.10">
    <property type="entry name" value="Winged helix-like DNA-binding domain superfamily/Winged helix DNA-binding domain"/>
    <property type="match status" value="1"/>
</dbReference>
<dbReference type="RefSeq" id="WP_267564002.1">
    <property type="nucleotide sequence ID" value="NZ_JAPNTZ010000006.1"/>
</dbReference>
<dbReference type="Proteomes" id="UP001151002">
    <property type="component" value="Unassembled WGS sequence"/>
</dbReference>
<proteinExistence type="predicted"/>
<dbReference type="SUPFAM" id="SSF46785">
    <property type="entry name" value="Winged helix' DNA-binding domain"/>
    <property type="match status" value="1"/>
</dbReference>
<organism evidence="3 4">
    <name type="scientific">Paractinoplanes pyxinae</name>
    <dbReference type="NCBI Taxonomy" id="2997416"/>
    <lineage>
        <taxon>Bacteria</taxon>
        <taxon>Bacillati</taxon>
        <taxon>Actinomycetota</taxon>
        <taxon>Actinomycetes</taxon>
        <taxon>Micromonosporales</taxon>
        <taxon>Micromonosporaceae</taxon>
        <taxon>Paractinoplanes</taxon>
    </lineage>
</organism>
<keyword evidence="3" id="KW-0808">Transferase</keyword>
<reference evidence="3" key="1">
    <citation type="submission" date="2022-11" db="EMBL/GenBank/DDBJ databases">
        <authorList>
            <person name="Somphong A."/>
            <person name="Phongsopitanun W."/>
        </authorList>
    </citation>
    <scope>NUCLEOTIDE SEQUENCE</scope>
    <source>
        <strain evidence="3">Pm04-4</strain>
    </source>
</reference>
<feature type="domain" description="Methyltransferase" evidence="1">
    <location>
        <begin position="162"/>
        <end position="273"/>
    </location>
</feature>
<dbReference type="Gene3D" id="3.40.50.150">
    <property type="entry name" value="Vaccinia Virus protein VP39"/>
    <property type="match status" value="1"/>
</dbReference>
<dbReference type="InterPro" id="IPR048711">
    <property type="entry name" value="WHD_Rv2258c"/>
</dbReference>
<dbReference type="Pfam" id="PF13847">
    <property type="entry name" value="Methyltransf_31"/>
    <property type="match status" value="1"/>
</dbReference>
<dbReference type="Pfam" id="PF21320">
    <property type="entry name" value="WHD_Rv2258c"/>
    <property type="match status" value="1"/>
</dbReference>
<dbReference type="InterPro" id="IPR036388">
    <property type="entry name" value="WH-like_DNA-bd_sf"/>
</dbReference>
<protein>
    <submittedName>
        <fullName evidence="3">Class I SAM-dependent methyltransferase</fullName>
    </submittedName>
</protein>